<dbReference type="AlphaFoldDB" id="A0AAD6HXX0"/>
<dbReference type="EMBL" id="JAQJAN010000001">
    <property type="protein sequence ID" value="KAJ5741096.1"/>
    <property type="molecule type" value="Genomic_DNA"/>
</dbReference>
<reference evidence="1" key="2">
    <citation type="submission" date="2023-01" db="EMBL/GenBank/DDBJ databases">
        <authorList>
            <person name="Petersen C."/>
        </authorList>
    </citation>
    <scope>NUCLEOTIDE SEQUENCE</scope>
    <source>
        <strain evidence="1">IBT 17514</strain>
    </source>
</reference>
<dbReference type="Proteomes" id="UP001215712">
    <property type="component" value="Unassembled WGS sequence"/>
</dbReference>
<dbReference type="SUPFAM" id="SSF48557">
    <property type="entry name" value="L-aspartase-like"/>
    <property type="match status" value="1"/>
</dbReference>
<gene>
    <name evidence="1" type="ORF">N7493_000968</name>
</gene>
<sequence>MAHGGAKSVLVAASKLIYQYVRETLGIPFLHTAKIMTPVSEALAQVEVKEAPTLGVYTSILYRAIRRGELVPVMSDIIEQSLPDKQLYRWGCQRFMFFALPRAKLTVA</sequence>
<dbReference type="GO" id="GO:0003824">
    <property type="term" value="F:catalytic activity"/>
    <property type="evidence" value="ECO:0007669"/>
    <property type="project" value="InterPro"/>
</dbReference>
<comment type="caution">
    <text evidence="1">The sequence shown here is derived from an EMBL/GenBank/DDBJ whole genome shotgun (WGS) entry which is preliminary data.</text>
</comment>
<evidence type="ECO:0000313" key="1">
    <source>
        <dbReference type="EMBL" id="KAJ5741096.1"/>
    </source>
</evidence>
<dbReference type="Gene3D" id="1.20.200.10">
    <property type="entry name" value="Fumarase/aspartase (Central domain)"/>
    <property type="match status" value="1"/>
</dbReference>
<name>A0AAD6HXX0_9EURO</name>
<proteinExistence type="predicted"/>
<protein>
    <submittedName>
        <fullName evidence="1">Phenylalanine ammonia-lyase</fullName>
    </submittedName>
</protein>
<evidence type="ECO:0000313" key="2">
    <source>
        <dbReference type="Proteomes" id="UP001215712"/>
    </source>
</evidence>
<dbReference type="InterPro" id="IPR008948">
    <property type="entry name" value="L-Aspartase-like"/>
</dbReference>
<organism evidence="1 2">
    <name type="scientific">Penicillium malachiteum</name>
    <dbReference type="NCBI Taxonomy" id="1324776"/>
    <lineage>
        <taxon>Eukaryota</taxon>
        <taxon>Fungi</taxon>
        <taxon>Dikarya</taxon>
        <taxon>Ascomycota</taxon>
        <taxon>Pezizomycotina</taxon>
        <taxon>Eurotiomycetes</taxon>
        <taxon>Eurotiomycetidae</taxon>
        <taxon>Eurotiales</taxon>
        <taxon>Aspergillaceae</taxon>
        <taxon>Penicillium</taxon>
    </lineage>
</organism>
<keyword evidence="2" id="KW-1185">Reference proteome</keyword>
<accession>A0AAD6HXX0</accession>
<reference evidence="1" key="1">
    <citation type="journal article" date="2023" name="IMA Fungus">
        <title>Comparative genomic study of the Penicillium genus elucidates a diverse pangenome and 15 lateral gene transfer events.</title>
        <authorList>
            <person name="Petersen C."/>
            <person name="Sorensen T."/>
            <person name="Nielsen M.R."/>
            <person name="Sondergaard T.E."/>
            <person name="Sorensen J.L."/>
            <person name="Fitzpatrick D.A."/>
            <person name="Frisvad J.C."/>
            <person name="Nielsen K.L."/>
        </authorList>
    </citation>
    <scope>NUCLEOTIDE SEQUENCE</scope>
    <source>
        <strain evidence="1">IBT 17514</strain>
    </source>
</reference>